<dbReference type="PANTHER" id="PTHR12172:SF0">
    <property type="entry name" value="CELL CYCLE CHECKPOINT PROTEIN RAD17"/>
    <property type="match status" value="1"/>
</dbReference>
<evidence type="ECO:0000313" key="9">
    <source>
        <dbReference type="Proteomes" id="UP000242457"/>
    </source>
</evidence>
<dbReference type="OrthoDB" id="10265971at2759"/>
<dbReference type="GO" id="GO:0005634">
    <property type="term" value="C:nucleus"/>
    <property type="evidence" value="ECO:0007669"/>
    <property type="project" value="UniProtKB-SubCell"/>
</dbReference>
<keyword evidence="3" id="KW-0547">Nucleotide-binding</keyword>
<keyword evidence="4" id="KW-0227">DNA damage</keyword>
<keyword evidence="7" id="KW-0131">Cell cycle</keyword>
<dbReference type="Pfam" id="PF03215">
    <property type="entry name" value="Rad17"/>
    <property type="match status" value="1"/>
</dbReference>
<organism evidence="8 9">
    <name type="scientific">Apis cerana cerana</name>
    <name type="common">Oriental honeybee</name>
    <dbReference type="NCBI Taxonomy" id="94128"/>
    <lineage>
        <taxon>Eukaryota</taxon>
        <taxon>Metazoa</taxon>
        <taxon>Ecdysozoa</taxon>
        <taxon>Arthropoda</taxon>
        <taxon>Hexapoda</taxon>
        <taxon>Insecta</taxon>
        <taxon>Pterygota</taxon>
        <taxon>Neoptera</taxon>
        <taxon>Endopterygota</taxon>
        <taxon>Hymenoptera</taxon>
        <taxon>Apocrita</taxon>
        <taxon>Aculeata</taxon>
        <taxon>Apoidea</taxon>
        <taxon>Anthophila</taxon>
        <taxon>Apidae</taxon>
        <taxon>Apis</taxon>
    </lineage>
</organism>
<dbReference type="SUPFAM" id="SSF52540">
    <property type="entry name" value="P-loop containing nucleoside triphosphate hydrolases"/>
    <property type="match status" value="1"/>
</dbReference>
<evidence type="ECO:0000256" key="4">
    <source>
        <dbReference type="ARBA" id="ARBA00022763"/>
    </source>
</evidence>
<dbReference type="GO" id="GO:0003689">
    <property type="term" value="F:DNA clamp loader activity"/>
    <property type="evidence" value="ECO:0007669"/>
    <property type="project" value="TreeGrafter"/>
</dbReference>
<name>A0A2A3E7J2_APICC</name>
<dbReference type="PANTHER" id="PTHR12172">
    <property type="entry name" value="CELL CYCLE CHECKPOINT PROTEIN RAD17"/>
    <property type="match status" value="1"/>
</dbReference>
<dbReference type="GO" id="GO:0006281">
    <property type="term" value="P:DNA repair"/>
    <property type="evidence" value="ECO:0007669"/>
    <property type="project" value="InterPro"/>
</dbReference>
<gene>
    <name evidence="8" type="ORF">APICC_04069</name>
</gene>
<evidence type="ECO:0000256" key="5">
    <source>
        <dbReference type="ARBA" id="ARBA00022840"/>
    </source>
</evidence>
<keyword evidence="6" id="KW-0539">Nucleus</keyword>
<accession>A0A2A3E7J2</accession>
<dbReference type="GO" id="GO:0033314">
    <property type="term" value="P:mitotic DNA replication checkpoint signaling"/>
    <property type="evidence" value="ECO:0007669"/>
    <property type="project" value="TreeGrafter"/>
</dbReference>
<dbReference type="AlphaFoldDB" id="A0A2A3E7J2"/>
<dbReference type="EMBL" id="KZ288344">
    <property type="protein sequence ID" value="PBC27717.1"/>
    <property type="molecule type" value="Genomic_DNA"/>
</dbReference>
<evidence type="ECO:0000256" key="1">
    <source>
        <dbReference type="ARBA" id="ARBA00004123"/>
    </source>
</evidence>
<comment type="subcellular location">
    <subcellularLocation>
        <location evidence="1">Nucleus</location>
    </subcellularLocation>
</comment>
<keyword evidence="5" id="KW-0067">ATP-binding</keyword>
<dbReference type="Proteomes" id="UP000242457">
    <property type="component" value="Unassembled WGS sequence"/>
</dbReference>
<dbReference type="GO" id="GO:0000077">
    <property type="term" value="P:DNA damage checkpoint signaling"/>
    <property type="evidence" value="ECO:0007669"/>
    <property type="project" value="TreeGrafter"/>
</dbReference>
<dbReference type="InterPro" id="IPR004582">
    <property type="entry name" value="Checkpoint_prot_Rad17_Rad24"/>
</dbReference>
<dbReference type="Gene3D" id="3.40.50.300">
    <property type="entry name" value="P-loop containing nucleotide triphosphate hydrolases"/>
    <property type="match status" value="1"/>
</dbReference>
<evidence type="ECO:0000256" key="3">
    <source>
        <dbReference type="ARBA" id="ARBA00022741"/>
    </source>
</evidence>
<dbReference type="STRING" id="94128.A0A2A3E7J2"/>
<proteinExistence type="inferred from homology"/>
<evidence type="ECO:0000313" key="8">
    <source>
        <dbReference type="EMBL" id="PBC27717.1"/>
    </source>
</evidence>
<evidence type="ECO:0000256" key="6">
    <source>
        <dbReference type="ARBA" id="ARBA00023242"/>
    </source>
</evidence>
<dbReference type="GO" id="GO:0005524">
    <property type="term" value="F:ATP binding"/>
    <property type="evidence" value="ECO:0007669"/>
    <property type="project" value="UniProtKB-KW"/>
</dbReference>
<dbReference type="GO" id="GO:0003682">
    <property type="term" value="F:chromatin binding"/>
    <property type="evidence" value="ECO:0007669"/>
    <property type="project" value="TreeGrafter"/>
</dbReference>
<keyword evidence="9" id="KW-1185">Reference proteome</keyword>
<comment type="similarity">
    <text evidence="2">Belongs to the rad17/RAD24 family.</text>
</comment>
<evidence type="ECO:0000256" key="2">
    <source>
        <dbReference type="ARBA" id="ARBA00006168"/>
    </source>
</evidence>
<sequence length="521" mass="59054">MTFPQAHQVELIALAELAGISAVPGVYRIILELLALQISPEDIYILLKQICSQSTENQASDNPEEKNNSWLLPSFDCESIKNTPTKCIISEELETNVSQIPNDYNIILKKKNTKNLSALLEACEPRCSTELVVSRQKRQEILDWLQYKVKKGKPAILVLSGPSGCGKTAAIRVLAKENDFNLTEWITPIDQVMDENNRIMKQGDKFEEFLIRATRYNSILNNCSNRLLLVKDFPNVFYDDKESFFSLLGKYFEIGKEPIVFVCTETGNSKLLQILFSTNIREKFGIDMININSVTQAAMKNALKRTANILNSIAGHMLHVSQHKVDEILSNNVGDIRNALLNLIFISLKVPEEQENKCNIREETLGLLHGVGRVINPKRIQTGNNWKFVHDPDEIIAFFQSQATVFLNFLQENYLNTIGDIEKVNICTNILSLANILNSEWRDSNLTKIALSFCVRGIMTTNEKPISGWNPVRKPPNDQINVQRCVAAAEIRWYESIINKKSKNTMELLVTPPDIDEIIIE</sequence>
<dbReference type="InterPro" id="IPR027417">
    <property type="entry name" value="P-loop_NTPase"/>
</dbReference>
<reference evidence="8 9" key="1">
    <citation type="submission" date="2014-07" db="EMBL/GenBank/DDBJ databases">
        <title>Genomic and transcriptomic analysis on Apis cerana provide comprehensive insights into honey bee biology.</title>
        <authorList>
            <person name="Diao Q."/>
            <person name="Sun L."/>
            <person name="Zheng H."/>
            <person name="Zheng H."/>
            <person name="Xu S."/>
            <person name="Wang S."/>
            <person name="Zeng Z."/>
            <person name="Hu F."/>
            <person name="Su S."/>
            <person name="Wu J."/>
        </authorList>
    </citation>
    <scope>NUCLEOTIDE SEQUENCE [LARGE SCALE GENOMIC DNA]</scope>
    <source>
        <tissue evidence="8">Pupae without intestine</tissue>
    </source>
</reference>
<evidence type="ECO:0000256" key="7">
    <source>
        <dbReference type="ARBA" id="ARBA00023306"/>
    </source>
</evidence>
<protein>
    <submittedName>
        <fullName evidence="8">Cell cycle checkpoint protein RAD17</fullName>
    </submittedName>
</protein>